<dbReference type="KEGG" id="vcn:VOLCADRAFT_70259"/>
<dbReference type="Proteomes" id="UP000001058">
    <property type="component" value="Unassembled WGS sequence"/>
</dbReference>
<feature type="domain" description="AAA+ ATPase" evidence="3">
    <location>
        <begin position="5"/>
        <end position="120"/>
    </location>
</feature>
<comment type="similarity">
    <text evidence="1 2">Belongs to the AAA ATPase family.</text>
</comment>
<dbReference type="STRING" id="3068.D8UK62"/>
<dbReference type="EMBL" id="GL378438">
    <property type="protein sequence ID" value="EFJ39910.1"/>
    <property type="molecule type" value="Genomic_DNA"/>
</dbReference>
<organism evidence="5">
    <name type="scientific">Volvox carteri f. nagariensis</name>
    <dbReference type="NCBI Taxonomy" id="3068"/>
    <lineage>
        <taxon>Eukaryota</taxon>
        <taxon>Viridiplantae</taxon>
        <taxon>Chlorophyta</taxon>
        <taxon>core chlorophytes</taxon>
        <taxon>Chlorophyceae</taxon>
        <taxon>CS clade</taxon>
        <taxon>Chlamydomonadales</taxon>
        <taxon>Volvocaceae</taxon>
        <taxon>Volvox</taxon>
    </lineage>
</organism>
<dbReference type="PROSITE" id="PS00674">
    <property type="entry name" value="AAA"/>
    <property type="match status" value="1"/>
</dbReference>
<dbReference type="InterPro" id="IPR027417">
    <property type="entry name" value="P-loop_NTPase"/>
</dbReference>
<dbReference type="GO" id="GO:0005524">
    <property type="term" value="F:ATP binding"/>
    <property type="evidence" value="ECO:0007669"/>
    <property type="project" value="UniProtKB-KW"/>
</dbReference>
<keyword evidence="5" id="KW-1185">Reference proteome</keyword>
<reference evidence="4 5" key="1">
    <citation type="journal article" date="2010" name="Science">
        <title>Genomic analysis of organismal complexity in the multicellular green alga Volvox carteri.</title>
        <authorList>
            <person name="Prochnik S.E."/>
            <person name="Umen J."/>
            <person name="Nedelcu A.M."/>
            <person name="Hallmann A."/>
            <person name="Miller S.M."/>
            <person name="Nishii I."/>
            <person name="Ferris P."/>
            <person name="Kuo A."/>
            <person name="Mitros T."/>
            <person name="Fritz-Laylin L.K."/>
            <person name="Hellsten U."/>
            <person name="Chapman J."/>
            <person name="Simakov O."/>
            <person name="Rensing S.A."/>
            <person name="Terry A."/>
            <person name="Pangilinan J."/>
            <person name="Kapitonov V."/>
            <person name="Jurka J."/>
            <person name="Salamov A."/>
            <person name="Shapiro H."/>
            <person name="Schmutz J."/>
            <person name="Grimwood J."/>
            <person name="Lindquist E."/>
            <person name="Lucas S."/>
            <person name="Grigoriev I.V."/>
            <person name="Schmitt R."/>
            <person name="Kirk D."/>
            <person name="Rokhsar D.S."/>
        </authorList>
    </citation>
    <scope>NUCLEOTIDE SEQUENCE [LARGE SCALE GENOMIC DNA]</scope>
    <source>
        <strain evidence="5">f. Nagariensis / Eve</strain>
    </source>
</reference>
<protein>
    <recommendedName>
        <fullName evidence="3">AAA+ ATPase domain-containing protein</fullName>
    </recommendedName>
</protein>
<feature type="non-terminal residue" evidence="4">
    <location>
        <position position="1"/>
    </location>
</feature>
<evidence type="ECO:0000256" key="1">
    <source>
        <dbReference type="ARBA" id="ARBA00006914"/>
    </source>
</evidence>
<evidence type="ECO:0000313" key="4">
    <source>
        <dbReference type="EMBL" id="EFJ39910.1"/>
    </source>
</evidence>
<dbReference type="Gene3D" id="1.10.8.60">
    <property type="match status" value="1"/>
</dbReference>
<dbReference type="Pfam" id="PF00004">
    <property type="entry name" value="AAA"/>
    <property type="match status" value="1"/>
</dbReference>
<dbReference type="InterPro" id="IPR003959">
    <property type="entry name" value="ATPase_AAA_core"/>
</dbReference>
<dbReference type="SUPFAM" id="SSF52540">
    <property type="entry name" value="P-loop containing nucleoside triphosphate hydrolases"/>
    <property type="match status" value="1"/>
</dbReference>
<dbReference type="PANTHER" id="PTHR23074:SF17">
    <property type="entry name" value="FIDGETIN-LIKE PROTEIN 1"/>
    <property type="match status" value="1"/>
</dbReference>
<dbReference type="Gene3D" id="3.40.50.300">
    <property type="entry name" value="P-loop containing nucleotide triphosphate hydrolases"/>
    <property type="match status" value="2"/>
</dbReference>
<evidence type="ECO:0000313" key="5">
    <source>
        <dbReference type="Proteomes" id="UP000001058"/>
    </source>
</evidence>
<dbReference type="AlphaFoldDB" id="D8UK62"/>
<dbReference type="SMART" id="SM00382">
    <property type="entry name" value="AAA"/>
    <property type="match status" value="1"/>
</dbReference>
<proteinExistence type="inferred from homology"/>
<accession>D8UK62</accession>
<dbReference type="eggNOG" id="KOG0740">
    <property type="taxonomic scope" value="Eukaryota"/>
</dbReference>
<dbReference type="InParanoid" id="D8UK62"/>
<name>D8UK62_VOLCA</name>
<evidence type="ECO:0000256" key="2">
    <source>
        <dbReference type="RuleBase" id="RU003651"/>
    </source>
</evidence>
<dbReference type="InterPro" id="IPR003593">
    <property type="entry name" value="AAA+_ATPase"/>
</dbReference>
<dbReference type="PANTHER" id="PTHR23074">
    <property type="entry name" value="AAA DOMAIN-CONTAINING"/>
    <property type="match status" value="1"/>
</dbReference>
<dbReference type="RefSeq" id="XP_002959049.1">
    <property type="nucleotide sequence ID" value="XM_002959003.1"/>
</dbReference>
<dbReference type="InterPro" id="IPR003960">
    <property type="entry name" value="ATPase_AAA_CS"/>
</dbReference>
<dbReference type="InterPro" id="IPR050304">
    <property type="entry name" value="MT-severing_AAA_ATPase"/>
</dbReference>
<dbReference type="GeneID" id="9625781"/>
<dbReference type="OrthoDB" id="545403at2759"/>
<keyword evidence="2" id="KW-0547">Nucleotide-binding</keyword>
<keyword evidence="2" id="KW-0067">ATP-binding</keyword>
<sequence length="196" mass="20943">GIRQPPKALLLFGPPGTGKTLLARAVATESRATFLPVTGDSVLSMWYGQSEQNVKALFEKARKRQPAIIFIDEQAQQGPGGGGDGGDNRIVVIAATNTPWDLDEAALSRFSRRIYVPLPDRGTREALMRKAMEGIACDVSDSAWQRLAERCDKYSGRDLVQVCRCGGAGGGPWGALLPCCQLHTNVGLVDVGAHAP</sequence>
<gene>
    <name evidence="4" type="ORF">VOLCADRAFT_70259</name>
</gene>
<evidence type="ECO:0000259" key="3">
    <source>
        <dbReference type="SMART" id="SM00382"/>
    </source>
</evidence>
<dbReference type="GO" id="GO:0016887">
    <property type="term" value="F:ATP hydrolysis activity"/>
    <property type="evidence" value="ECO:0007669"/>
    <property type="project" value="InterPro"/>
</dbReference>